<dbReference type="EMBL" id="SNRW01014150">
    <property type="protein sequence ID" value="KAA6371795.1"/>
    <property type="molecule type" value="Genomic_DNA"/>
</dbReference>
<evidence type="ECO:0000256" key="1">
    <source>
        <dbReference type="ARBA" id="ARBA00022723"/>
    </source>
</evidence>
<protein>
    <recommendedName>
        <fullName evidence="4">C2 domain-containing protein</fullName>
    </recommendedName>
</protein>
<feature type="non-terminal residue" evidence="5">
    <location>
        <position position="1"/>
    </location>
</feature>
<dbReference type="PROSITE" id="PS50004">
    <property type="entry name" value="C2"/>
    <property type="match status" value="2"/>
</dbReference>
<feature type="region of interest" description="Disordered" evidence="3">
    <location>
        <begin position="195"/>
        <end position="220"/>
    </location>
</feature>
<organism evidence="5 6">
    <name type="scientific">Streblomastix strix</name>
    <dbReference type="NCBI Taxonomy" id="222440"/>
    <lineage>
        <taxon>Eukaryota</taxon>
        <taxon>Metamonada</taxon>
        <taxon>Preaxostyla</taxon>
        <taxon>Oxymonadida</taxon>
        <taxon>Streblomastigidae</taxon>
        <taxon>Streblomastix</taxon>
    </lineage>
</organism>
<feature type="compositionally biased region" description="Polar residues" evidence="3">
    <location>
        <begin position="199"/>
        <end position="220"/>
    </location>
</feature>
<dbReference type="OrthoDB" id="67700at2759"/>
<evidence type="ECO:0000256" key="3">
    <source>
        <dbReference type="SAM" id="MobiDB-lite"/>
    </source>
</evidence>
<dbReference type="InterPro" id="IPR035892">
    <property type="entry name" value="C2_domain_sf"/>
</dbReference>
<accession>A0A5J4UPV0</accession>
<reference evidence="5 6" key="1">
    <citation type="submission" date="2019-03" db="EMBL/GenBank/DDBJ databases">
        <title>Single cell metagenomics reveals metabolic interactions within the superorganism composed of flagellate Streblomastix strix and complex community of Bacteroidetes bacteria on its surface.</title>
        <authorList>
            <person name="Treitli S.C."/>
            <person name="Kolisko M."/>
            <person name="Husnik F."/>
            <person name="Keeling P."/>
            <person name="Hampl V."/>
        </authorList>
    </citation>
    <scope>NUCLEOTIDE SEQUENCE [LARGE SCALE GENOMIC DNA]</scope>
    <source>
        <strain evidence="5">ST1C</strain>
    </source>
</reference>
<evidence type="ECO:0000313" key="6">
    <source>
        <dbReference type="Proteomes" id="UP000324800"/>
    </source>
</evidence>
<dbReference type="AlphaFoldDB" id="A0A5J4UPV0"/>
<feature type="domain" description="C2" evidence="4">
    <location>
        <begin position="28"/>
        <end position="149"/>
    </location>
</feature>
<feature type="domain" description="C2" evidence="4">
    <location>
        <begin position="220"/>
        <end position="339"/>
    </location>
</feature>
<dbReference type="Pfam" id="PF00168">
    <property type="entry name" value="C2"/>
    <property type="match status" value="2"/>
</dbReference>
<dbReference type="GO" id="GO:0016020">
    <property type="term" value="C:membrane"/>
    <property type="evidence" value="ECO:0007669"/>
    <property type="project" value="TreeGrafter"/>
</dbReference>
<evidence type="ECO:0000313" key="5">
    <source>
        <dbReference type="EMBL" id="KAA6371795.1"/>
    </source>
</evidence>
<sequence>KKEQEEQQKKDEIEKAKQAKKKQLEDMQLKQQQVVPEEVDDIGQDPKSVYLKLIGIFDIAAMDSNGKSDPYIKVFFDGNQIGKTKKVGNTLNAEYNEEFKFDFDPKTTNARRILLELWDHDTFSDDDQIGKVELRLKNYLNVKKTDQTKFIGADRNVGKDDVGTLDFELEVKSKDQKGPSPQVVVAERKIKQKQIQQQVEEPSSSSTGQVAQRKTKQAITTQQVVPEEIDDIGKEPKSVYLKLIGIFDIAAMDSNGKSDPYIKVFFDGKQIGKTKKVKNALNAEYNEEFKFDFDPKTTNARRILLELWDYDTIGDNDQIGKVELRLKNYLNVKKTDQTKFIGADQNVGKDDVGTLDFELQVKNK</sequence>
<dbReference type="Gene3D" id="2.60.40.150">
    <property type="entry name" value="C2 domain"/>
    <property type="match status" value="2"/>
</dbReference>
<comment type="caution">
    <text evidence="5">The sequence shown here is derived from an EMBL/GenBank/DDBJ whole genome shotgun (WGS) entry which is preliminary data.</text>
</comment>
<feature type="compositionally biased region" description="Basic and acidic residues" evidence="3">
    <location>
        <begin position="1"/>
        <end position="28"/>
    </location>
</feature>
<feature type="region of interest" description="Disordered" evidence="3">
    <location>
        <begin position="1"/>
        <end position="38"/>
    </location>
</feature>
<dbReference type="GO" id="GO:0005509">
    <property type="term" value="F:calcium ion binding"/>
    <property type="evidence" value="ECO:0007669"/>
    <property type="project" value="TreeGrafter"/>
</dbReference>
<dbReference type="PRINTS" id="PR00360">
    <property type="entry name" value="C2DOMAIN"/>
</dbReference>
<dbReference type="InterPro" id="IPR000008">
    <property type="entry name" value="C2_dom"/>
</dbReference>
<keyword evidence="1" id="KW-0479">Metal-binding</keyword>
<evidence type="ECO:0000259" key="4">
    <source>
        <dbReference type="PROSITE" id="PS50004"/>
    </source>
</evidence>
<dbReference type="PANTHER" id="PTHR45911:SF4">
    <property type="entry name" value="MULTIPLE C2 AND TRANSMEMBRANE DOMAIN-CONTAINING PROTEIN"/>
    <property type="match status" value="1"/>
</dbReference>
<dbReference type="SMART" id="SM00239">
    <property type="entry name" value="C2"/>
    <property type="match status" value="2"/>
</dbReference>
<proteinExistence type="predicted"/>
<dbReference type="PANTHER" id="PTHR45911">
    <property type="entry name" value="C2 DOMAIN-CONTAINING PROTEIN"/>
    <property type="match status" value="1"/>
</dbReference>
<keyword evidence="2" id="KW-0106">Calcium</keyword>
<dbReference type="CDD" id="cd00030">
    <property type="entry name" value="C2"/>
    <property type="match status" value="2"/>
</dbReference>
<dbReference type="SUPFAM" id="SSF49562">
    <property type="entry name" value="C2 domain (Calcium/lipid-binding domain, CaLB)"/>
    <property type="match status" value="2"/>
</dbReference>
<dbReference type="Proteomes" id="UP000324800">
    <property type="component" value="Unassembled WGS sequence"/>
</dbReference>
<evidence type="ECO:0000256" key="2">
    <source>
        <dbReference type="ARBA" id="ARBA00022837"/>
    </source>
</evidence>
<name>A0A5J4UPV0_9EUKA</name>
<gene>
    <name evidence="5" type="ORF">EZS28_032676</name>
</gene>